<feature type="transmembrane region" description="Helical" evidence="1">
    <location>
        <begin position="103"/>
        <end position="122"/>
    </location>
</feature>
<feature type="transmembrane region" description="Helical" evidence="1">
    <location>
        <begin position="134"/>
        <end position="151"/>
    </location>
</feature>
<feature type="transmembrane region" description="Helical" evidence="1">
    <location>
        <begin position="80"/>
        <end position="97"/>
    </location>
</feature>
<feature type="transmembrane region" description="Helical" evidence="1">
    <location>
        <begin position="241"/>
        <end position="259"/>
    </location>
</feature>
<dbReference type="Proteomes" id="UP000476055">
    <property type="component" value="Unassembled WGS sequence"/>
</dbReference>
<evidence type="ECO:0000256" key="1">
    <source>
        <dbReference type="SAM" id="Phobius"/>
    </source>
</evidence>
<sequence length="260" mass="29949">MKLIRIFHQSQSSQQKNGTFQGISSFTLHIIAMLLMLCDHFWATILSQYAWLTWVGRLAYPIFAFMLVEGYFHTRNLKKYLGRLLFWAILSELPFNLMYGGSLIYPFHQNVLWTFLLGLLFITGIEKTRHKGKPLLTIIVFLLSAAAGYVLGFLAMVDYFGYGIWMVLLFYLFRGRKWWCLLGQFVGLCWINSVLIGGLSVPVQIFGHEIFIVQQSMACLALVPIWLYKGKQGPHNKIIQTAFYAFYPVHMLILSLAALL</sequence>
<organism evidence="2 3">
    <name type="scientific">Waltera intestinalis</name>
    <dbReference type="NCBI Taxonomy" id="2606635"/>
    <lineage>
        <taxon>Bacteria</taxon>
        <taxon>Bacillati</taxon>
        <taxon>Bacillota</taxon>
        <taxon>Clostridia</taxon>
        <taxon>Lachnospirales</taxon>
        <taxon>Lachnospiraceae</taxon>
        <taxon>Waltera</taxon>
    </lineage>
</organism>
<proteinExistence type="predicted"/>
<dbReference type="Pfam" id="PF05857">
    <property type="entry name" value="TraX"/>
    <property type="match status" value="1"/>
</dbReference>
<evidence type="ECO:0000313" key="2">
    <source>
        <dbReference type="EMBL" id="MST58767.1"/>
    </source>
</evidence>
<dbReference type="AlphaFoldDB" id="A0A6L5YM86"/>
<keyword evidence="1" id="KW-1133">Transmembrane helix</keyword>
<protein>
    <submittedName>
        <fullName evidence="2">Conjugal transfer protein TraX</fullName>
    </submittedName>
</protein>
<keyword evidence="1" id="KW-0812">Transmembrane</keyword>
<feature type="transmembrane region" description="Helical" evidence="1">
    <location>
        <begin position="20"/>
        <end position="43"/>
    </location>
</feature>
<dbReference type="EMBL" id="VUMU01000015">
    <property type="protein sequence ID" value="MST58767.1"/>
    <property type="molecule type" value="Genomic_DNA"/>
</dbReference>
<comment type="caution">
    <text evidence="2">The sequence shown here is derived from an EMBL/GenBank/DDBJ whole genome shotgun (WGS) entry which is preliminary data.</text>
</comment>
<keyword evidence="3" id="KW-1185">Reference proteome</keyword>
<dbReference type="RefSeq" id="WP_154497230.1">
    <property type="nucleotide sequence ID" value="NZ_VUMU01000015.1"/>
</dbReference>
<keyword evidence="1" id="KW-0472">Membrane</keyword>
<feature type="transmembrane region" description="Helical" evidence="1">
    <location>
        <begin position="211"/>
        <end position="229"/>
    </location>
</feature>
<feature type="transmembrane region" description="Helical" evidence="1">
    <location>
        <begin position="49"/>
        <end position="68"/>
    </location>
</feature>
<accession>A0A6L5YM86</accession>
<name>A0A6L5YM86_9FIRM</name>
<dbReference type="InterPro" id="IPR008875">
    <property type="entry name" value="TraX"/>
</dbReference>
<evidence type="ECO:0000313" key="3">
    <source>
        <dbReference type="Proteomes" id="UP000476055"/>
    </source>
</evidence>
<feature type="transmembrane region" description="Helical" evidence="1">
    <location>
        <begin position="185"/>
        <end position="205"/>
    </location>
</feature>
<gene>
    <name evidence="2" type="ORF">FYJ59_11055</name>
</gene>
<reference evidence="2 3" key="1">
    <citation type="submission" date="2019-08" db="EMBL/GenBank/DDBJ databases">
        <title>In-depth cultivation of the pig gut microbiome towards novel bacterial diversity and tailored functional studies.</title>
        <authorList>
            <person name="Wylensek D."/>
            <person name="Hitch T.C.A."/>
            <person name="Clavel T."/>
        </authorList>
    </citation>
    <scope>NUCLEOTIDE SEQUENCE [LARGE SCALE GENOMIC DNA]</scope>
    <source>
        <strain evidence="2 3">WCA3-601-WT-6H</strain>
    </source>
</reference>